<dbReference type="InterPro" id="IPR029058">
    <property type="entry name" value="AB_hydrolase_fold"/>
</dbReference>
<accession>A0ABD3W6U5</accession>
<dbReference type="PANTHER" id="PTHR11610">
    <property type="entry name" value="LIPASE"/>
    <property type="match status" value="1"/>
</dbReference>
<dbReference type="PANTHER" id="PTHR11610:SF173">
    <property type="entry name" value="LIPASE DOMAIN-CONTAINING PROTEIN-RELATED"/>
    <property type="match status" value="1"/>
</dbReference>
<evidence type="ECO:0000313" key="7">
    <source>
        <dbReference type="EMBL" id="KAL3869627.1"/>
    </source>
</evidence>
<evidence type="ECO:0000256" key="4">
    <source>
        <dbReference type="ARBA" id="ARBA00023157"/>
    </source>
</evidence>
<name>A0ABD3W6U5_SINWO</name>
<evidence type="ECO:0000256" key="1">
    <source>
        <dbReference type="ARBA" id="ARBA00004613"/>
    </source>
</evidence>
<dbReference type="PRINTS" id="PR00823">
    <property type="entry name" value="PANCLIPASE"/>
</dbReference>
<dbReference type="Proteomes" id="UP001634394">
    <property type="component" value="Unassembled WGS sequence"/>
</dbReference>
<dbReference type="EMBL" id="JBJQND010000008">
    <property type="protein sequence ID" value="KAL3869627.1"/>
    <property type="molecule type" value="Genomic_DNA"/>
</dbReference>
<dbReference type="Gene3D" id="3.40.50.1820">
    <property type="entry name" value="alpha/beta hydrolase"/>
    <property type="match status" value="1"/>
</dbReference>
<dbReference type="InterPro" id="IPR002331">
    <property type="entry name" value="Lipase_panc"/>
</dbReference>
<dbReference type="InterPro" id="IPR013818">
    <property type="entry name" value="Lipase"/>
</dbReference>
<evidence type="ECO:0000313" key="8">
    <source>
        <dbReference type="Proteomes" id="UP001634394"/>
    </source>
</evidence>
<gene>
    <name evidence="7" type="ORF">ACJMK2_042292</name>
</gene>
<comment type="similarity">
    <text evidence="2 5">Belongs to the AB hydrolase superfamily. Lipase family.</text>
</comment>
<proteinExistence type="inferred from homology"/>
<dbReference type="AlphaFoldDB" id="A0ABD3W6U5"/>
<dbReference type="CDD" id="cd00707">
    <property type="entry name" value="Pancreat_lipase_like"/>
    <property type="match status" value="1"/>
</dbReference>
<keyword evidence="8" id="KW-1185">Reference proteome</keyword>
<dbReference type="Pfam" id="PF00151">
    <property type="entry name" value="Lipase"/>
    <property type="match status" value="1"/>
</dbReference>
<organism evidence="7 8">
    <name type="scientific">Sinanodonta woodiana</name>
    <name type="common">Chinese pond mussel</name>
    <name type="synonym">Anodonta woodiana</name>
    <dbReference type="NCBI Taxonomy" id="1069815"/>
    <lineage>
        <taxon>Eukaryota</taxon>
        <taxon>Metazoa</taxon>
        <taxon>Spiralia</taxon>
        <taxon>Lophotrochozoa</taxon>
        <taxon>Mollusca</taxon>
        <taxon>Bivalvia</taxon>
        <taxon>Autobranchia</taxon>
        <taxon>Heteroconchia</taxon>
        <taxon>Palaeoheterodonta</taxon>
        <taxon>Unionida</taxon>
        <taxon>Unionoidea</taxon>
        <taxon>Unionidae</taxon>
        <taxon>Unioninae</taxon>
        <taxon>Sinanodonta</taxon>
    </lineage>
</organism>
<dbReference type="SUPFAM" id="SSF53474">
    <property type="entry name" value="alpha/beta-Hydrolases"/>
    <property type="match status" value="1"/>
</dbReference>
<reference evidence="7 8" key="1">
    <citation type="submission" date="2024-11" db="EMBL/GenBank/DDBJ databases">
        <title>Chromosome-level genome assembly of the freshwater bivalve Anodonta woodiana.</title>
        <authorList>
            <person name="Chen X."/>
        </authorList>
    </citation>
    <scope>NUCLEOTIDE SEQUENCE [LARGE SCALE GENOMIC DNA]</scope>
    <source>
        <strain evidence="7">MN2024</strain>
        <tissue evidence="7">Gills</tissue>
    </source>
</reference>
<keyword evidence="3" id="KW-0964">Secreted</keyword>
<evidence type="ECO:0000259" key="6">
    <source>
        <dbReference type="Pfam" id="PF00151"/>
    </source>
</evidence>
<evidence type="ECO:0000256" key="3">
    <source>
        <dbReference type="ARBA" id="ARBA00022525"/>
    </source>
</evidence>
<keyword evidence="4" id="KW-1015">Disulfide bond</keyword>
<comment type="subcellular location">
    <subcellularLocation>
        <location evidence="1">Secreted</location>
    </subcellularLocation>
</comment>
<protein>
    <recommendedName>
        <fullName evidence="6">Lipase domain-containing protein</fullName>
    </recommendedName>
</protein>
<sequence length="345" mass="38567">MFPSSLNCILHCFIKDSYCDVCYNEIGCFSSARPFSNALRHLPMPPSDIDVKYKLFTNQNPDSPQILTNDADVIRSSNFNGNKDTKFIIHGYKHSTSNPWDINMKDAILERDDVNVILVDWVKGARITNYAQVVANTRVVGALLALLMKTLANETEGNYLRRMHLIGHSLGAHVAGYAGERARGTGRITGLDVASLFFKGTEPIVRLDASDAEFVDVIHTNGRGFGMKSSLGHVDFYVNGGLNQPGCENKYLNMFMQLFYRQYNEIGKAIACSHMRVLKLFIESINSNCQFMSYPCQTCTTCGKGCAVMGYDAQQGNPKGDYFLDTNSNQPFCSEYLQINEEFKP</sequence>
<comment type="caution">
    <text evidence="7">The sequence shown here is derived from an EMBL/GenBank/DDBJ whole genome shotgun (WGS) entry which is preliminary data.</text>
</comment>
<evidence type="ECO:0000256" key="5">
    <source>
        <dbReference type="RuleBase" id="RU004262"/>
    </source>
</evidence>
<dbReference type="InterPro" id="IPR033906">
    <property type="entry name" value="Lipase_N"/>
</dbReference>
<dbReference type="InterPro" id="IPR000734">
    <property type="entry name" value="TAG_lipase"/>
</dbReference>
<dbReference type="GO" id="GO:0005576">
    <property type="term" value="C:extracellular region"/>
    <property type="evidence" value="ECO:0007669"/>
    <property type="project" value="UniProtKB-SubCell"/>
</dbReference>
<evidence type="ECO:0000256" key="2">
    <source>
        <dbReference type="ARBA" id="ARBA00010701"/>
    </source>
</evidence>
<dbReference type="PRINTS" id="PR00821">
    <property type="entry name" value="TAGLIPASE"/>
</dbReference>
<feature type="domain" description="Lipase" evidence="6">
    <location>
        <begin position="20"/>
        <end position="332"/>
    </location>
</feature>